<protein>
    <submittedName>
        <fullName evidence="1">Uncharacterized protein</fullName>
    </submittedName>
</protein>
<sequence>MFPGVNDHGWHEMDLDGITIDEWRPSRLGCVSGPDEAGTVAEFVARMQRAAAVGWQPLLPGLLSGT</sequence>
<dbReference type="Proteomes" id="UP000193487">
    <property type="component" value="Unassembled WGS sequence"/>
</dbReference>
<comment type="caution">
    <text evidence="1">The sequence shown here is derived from an EMBL/GenBank/DDBJ whole genome shotgun (WGS) entry which is preliminary data.</text>
</comment>
<dbReference type="AlphaFoldDB" id="A0A1X1XEH6"/>
<evidence type="ECO:0000313" key="2">
    <source>
        <dbReference type="Proteomes" id="UP000193487"/>
    </source>
</evidence>
<organism evidence="1 2">
    <name type="scientific">Mycobacterium kyorinense</name>
    <dbReference type="NCBI Taxonomy" id="487514"/>
    <lineage>
        <taxon>Bacteria</taxon>
        <taxon>Bacillati</taxon>
        <taxon>Actinomycetota</taxon>
        <taxon>Actinomycetes</taxon>
        <taxon>Mycobacteriales</taxon>
        <taxon>Mycobacteriaceae</taxon>
        <taxon>Mycobacterium</taxon>
    </lineage>
</organism>
<accession>A0A1X1XEH6</accession>
<name>A0A1X1XEH6_9MYCO</name>
<keyword evidence="2" id="KW-1185">Reference proteome</keyword>
<gene>
    <name evidence="1" type="ORF">AWC14_15345</name>
</gene>
<reference evidence="1 2" key="1">
    <citation type="submission" date="2016-01" db="EMBL/GenBank/DDBJ databases">
        <title>The new phylogeny of the genus Mycobacterium.</title>
        <authorList>
            <person name="Tarcisio F."/>
            <person name="Conor M."/>
            <person name="Antonella G."/>
            <person name="Elisabetta G."/>
            <person name="Giulia F.S."/>
            <person name="Sara T."/>
            <person name="Anna F."/>
            <person name="Clotilde B."/>
            <person name="Roberto B."/>
            <person name="Veronica D.S."/>
            <person name="Fabio R."/>
            <person name="Monica P."/>
            <person name="Olivier J."/>
            <person name="Enrico T."/>
            <person name="Nicola S."/>
        </authorList>
    </citation>
    <scope>NUCLEOTIDE SEQUENCE [LARGE SCALE GENOMIC DNA]</scope>
    <source>
        <strain evidence="1 2">DSM 45166</strain>
    </source>
</reference>
<evidence type="ECO:0000313" key="1">
    <source>
        <dbReference type="EMBL" id="ORV97214.1"/>
    </source>
</evidence>
<dbReference type="EMBL" id="LQPE01000168">
    <property type="protein sequence ID" value="ORV97214.1"/>
    <property type="molecule type" value="Genomic_DNA"/>
</dbReference>
<proteinExistence type="predicted"/>